<dbReference type="Proteomes" id="UP001229421">
    <property type="component" value="Unassembled WGS sequence"/>
</dbReference>
<sequence length="347" mass="39098">MSNDMCEELIVEIFSRLPSKSLLRFRSLSKSLHARIASRSFIRSHEKAIIIHKLHHKNVYTLHSGGQFTNNPYAGITPVVFPFTRFTIFGSCNGIICVYEHGKNINLWNPSIRRNVTIPLHDGRCLGQWEECGFGFDTTIDDYKILRITQKGSFVYTVKTRTWRKIASPTGHYCCVANRPCLLNGVLHWGVTCYSVDALHDYVLTFDLSSEVFSAIEVPKPSWETNVTIIKGCLALISSEYDACWIWLRREHNNAAASWYVAFKLNTNPLQGTTQSSQVFPNDELLCSITLKGIAVDIVAYNPKTDVLTQLVNLSDSSSIVGMDTCVESLELLDTGIQLIMGSKYTR</sequence>
<dbReference type="InterPro" id="IPR017451">
    <property type="entry name" value="F-box-assoc_interact_dom"/>
</dbReference>
<organism evidence="2 3">
    <name type="scientific">Tagetes erecta</name>
    <name type="common">African marigold</name>
    <dbReference type="NCBI Taxonomy" id="13708"/>
    <lineage>
        <taxon>Eukaryota</taxon>
        <taxon>Viridiplantae</taxon>
        <taxon>Streptophyta</taxon>
        <taxon>Embryophyta</taxon>
        <taxon>Tracheophyta</taxon>
        <taxon>Spermatophyta</taxon>
        <taxon>Magnoliopsida</taxon>
        <taxon>eudicotyledons</taxon>
        <taxon>Gunneridae</taxon>
        <taxon>Pentapetalae</taxon>
        <taxon>asterids</taxon>
        <taxon>campanulids</taxon>
        <taxon>Asterales</taxon>
        <taxon>Asteraceae</taxon>
        <taxon>Asteroideae</taxon>
        <taxon>Heliantheae alliance</taxon>
        <taxon>Tageteae</taxon>
        <taxon>Tagetes</taxon>
    </lineage>
</organism>
<dbReference type="PANTHER" id="PTHR31672">
    <property type="entry name" value="BNACNNG10540D PROTEIN"/>
    <property type="match status" value="1"/>
</dbReference>
<proteinExistence type="predicted"/>
<dbReference type="InterPro" id="IPR001810">
    <property type="entry name" value="F-box_dom"/>
</dbReference>
<dbReference type="InterPro" id="IPR013187">
    <property type="entry name" value="F-box-assoc_dom_typ3"/>
</dbReference>
<dbReference type="AlphaFoldDB" id="A0AAD8LKL9"/>
<dbReference type="EMBL" id="JAUHHV010000001">
    <property type="protein sequence ID" value="KAK1440052.1"/>
    <property type="molecule type" value="Genomic_DNA"/>
</dbReference>
<gene>
    <name evidence="2" type="ORF">QVD17_05877</name>
</gene>
<evidence type="ECO:0000313" key="2">
    <source>
        <dbReference type="EMBL" id="KAK1440052.1"/>
    </source>
</evidence>
<dbReference type="NCBIfam" id="TIGR01640">
    <property type="entry name" value="F_box_assoc_1"/>
    <property type="match status" value="1"/>
</dbReference>
<evidence type="ECO:0000259" key="1">
    <source>
        <dbReference type="SMART" id="SM00256"/>
    </source>
</evidence>
<name>A0AAD8LKL9_TARER</name>
<dbReference type="InterPro" id="IPR036047">
    <property type="entry name" value="F-box-like_dom_sf"/>
</dbReference>
<dbReference type="SUPFAM" id="SSF81383">
    <property type="entry name" value="F-box domain"/>
    <property type="match status" value="1"/>
</dbReference>
<dbReference type="SMART" id="SM00256">
    <property type="entry name" value="FBOX"/>
    <property type="match status" value="1"/>
</dbReference>
<dbReference type="Pfam" id="PF00646">
    <property type="entry name" value="F-box"/>
    <property type="match status" value="1"/>
</dbReference>
<keyword evidence="3" id="KW-1185">Reference proteome</keyword>
<dbReference type="InterPro" id="IPR050796">
    <property type="entry name" value="SCF_F-box_component"/>
</dbReference>
<protein>
    <recommendedName>
        <fullName evidence="1">F-box domain-containing protein</fullName>
    </recommendedName>
</protein>
<reference evidence="2" key="1">
    <citation type="journal article" date="2023" name="bioRxiv">
        <title>Improved chromosome-level genome assembly for marigold (Tagetes erecta).</title>
        <authorList>
            <person name="Jiang F."/>
            <person name="Yuan L."/>
            <person name="Wang S."/>
            <person name="Wang H."/>
            <person name="Xu D."/>
            <person name="Wang A."/>
            <person name="Fan W."/>
        </authorList>
    </citation>
    <scope>NUCLEOTIDE SEQUENCE</scope>
    <source>
        <strain evidence="2">WSJ</strain>
        <tissue evidence="2">Leaf</tissue>
    </source>
</reference>
<evidence type="ECO:0000313" key="3">
    <source>
        <dbReference type="Proteomes" id="UP001229421"/>
    </source>
</evidence>
<comment type="caution">
    <text evidence="2">The sequence shown here is derived from an EMBL/GenBank/DDBJ whole genome shotgun (WGS) entry which is preliminary data.</text>
</comment>
<dbReference type="Pfam" id="PF08268">
    <property type="entry name" value="FBA_3"/>
    <property type="match status" value="1"/>
</dbReference>
<feature type="domain" description="F-box" evidence="1">
    <location>
        <begin position="5"/>
        <end position="45"/>
    </location>
</feature>
<accession>A0AAD8LKL9</accession>
<dbReference type="PANTHER" id="PTHR31672:SF6">
    <property type="entry name" value="F-BOX DOMAIN-CONTAINING PROTEIN"/>
    <property type="match status" value="1"/>
</dbReference>